<accession>A0A3S0IN29</accession>
<dbReference type="EMBL" id="RXNU01000008">
    <property type="protein sequence ID" value="RTR38002.1"/>
    <property type="molecule type" value="Genomic_DNA"/>
</dbReference>
<dbReference type="Gene3D" id="3.10.450.50">
    <property type="match status" value="1"/>
</dbReference>
<dbReference type="SUPFAM" id="SSF54427">
    <property type="entry name" value="NTF2-like"/>
    <property type="match status" value="1"/>
</dbReference>
<evidence type="ECO:0000256" key="2">
    <source>
        <dbReference type="SAM" id="SignalP"/>
    </source>
</evidence>
<proteinExistence type="predicted"/>
<feature type="chain" id="PRO_5018731472" description="Polyketide cyclase" evidence="2">
    <location>
        <begin position="25"/>
        <end position="190"/>
    </location>
</feature>
<feature type="coiled-coil region" evidence="1">
    <location>
        <begin position="21"/>
        <end position="48"/>
    </location>
</feature>
<comment type="caution">
    <text evidence="3">The sequence shown here is derived from an EMBL/GenBank/DDBJ whole genome shotgun (WGS) entry which is preliminary data.</text>
</comment>
<keyword evidence="4" id="KW-1185">Reference proteome</keyword>
<feature type="signal peptide" evidence="2">
    <location>
        <begin position="1"/>
        <end position="24"/>
    </location>
</feature>
<dbReference type="Proteomes" id="UP000267448">
    <property type="component" value="Unassembled WGS sequence"/>
</dbReference>
<evidence type="ECO:0008006" key="5">
    <source>
        <dbReference type="Google" id="ProtNLM"/>
    </source>
</evidence>
<evidence type="ECO:0000313" key="3">
    <source>
        <dbReference type="EMBL" id="RTR38002.1"/>
    </source>
</evidence>
<dbReference type="RefSeq" id="WP_126521173.1">
    <property type="nucleotide sequence ID" value="NZ_RXNU01000008.1"/>
</dbReference>
<sequence length="190" mass="21302">MKKINVTLFAILLAGLATSTNLLAEESVADLKAQIAELQAQVDTHKAERAQTATHLAIFDELDLVAFNDRDMKRIGEIHADNVIVHNPDGTQTSPFPPHSEELDFLFDTFDFKVAEHIVGFGFGEWTAGISISEGKWVKPFTLPNGTVLQPTNKKVRIKIATIARWENGRIAEEYLFWDNADWNRQIGLD</sequence>
<dbReference type="OrthoDB" id="9787933at2"/>
<name>A0A3S0IN29_9GAMM</name>
<protein>
    <recommendedName>
        <fullName evidence="5">Polyketide cyclase</fullName>
    </recommendedName>
</protein>
<dbReference type="InterPro" id="IPR032710">
    <property type="entry name" value="NTF2-like_dom_sf"/>
</dbReference>
<evidence type="ECO:0000313" key="4">
    <source>
        <dbReference type="Proteomes" id="UP000267448"/>
    </source>
</evidence>
<reference evidence="3 4" key="1">
    <citation type="submission" date="2018-12" db="EMBL/GenBank/DDBJ databases">
        <authorList>
            <person name="Yu L."/>
        </authorList>
    </citation>
    <scope>NUCLEOTIDE SEQUENCE [LARGE SCALE GENOMIC DNA]</scope>
    <source>
        <strain evidence="3 4">HAW-EB2</strain>
    </source>
</reference>
<gene>
    <name evidence="3" type="ORF">EKG38_15670</name>
</gene>
<dbReference type="InterPro" id="IPR009959">
    <property type="entry name" value="Cyclase_SnoaL-like"/>
</dbReference>
<keyword evidence="2" id="KW-0732">Signal</keyword>
<keyword evidence="1" id="KW-0175">Coiled coil</keyword>
<dbReference type="GO" id="GO:0030638">
    <property type="term" value="P:polyketide metabolic process"/>
    <property type="evidence" value="ECO:0007669"/>
    <property type="project" value="InterPro"/>
</dbReference>
<dbReference type="Pfam" id="PF07366">
    <property type="entry name" value="SnoaL"/>
    <property type="match status" value="1"/>
</dbReference>
<organism evidence="3 4">
    <name type="scientific">Shewanella canadensis</name>
    <dbReference type="NCBI Taxonomy" id="271096"/>
    <lineage>
        <taxon>Bacteria</taxon>
        <taxon>Pseudomonadati</taxon>
        <taxon>Pseudomonadota</taxon>
        <taxon>Gammaproteobacteria</taxon>
        <taxon>Alteromonadales</taxon>
        <taxon>Shewanellaceae</taxon>
        <taxon>Shewanella</taxon>
    </lineage>
</organism>
<evidence type="ECO:0000256" key="1">
    <source>
        <dbReference type="SAM" id="Coils"/>
    </source>
</evidence>
<dbReference type="AlphaFoldDB" id="A0A3S0IN29"/>